<accession>S3CA66</accession>
<dbReference type="Proteomes" id="UP000016923">
    <property type="component" value="Unassembled WGS sequence"/>
</dbReference>
<dbReference type="eggNOG" id="ENOG502SU0I">
    <property type="taxonomic scope" value="Eukaryota"/>
</dbReference>
<reference evidence="2 3" key="1">
    <citation type="journal article" date="2013" name="BMC Genomics">
        <title>The genome and transcriptome of the pine saprophyte Ophiostoma piceae, and a comparison with the bark beetle-associated pine pathogen Grosmannia clavigera.</title>
        <authorList>
            <person name="Haridas S."/>
            <person name="Wang Y."/>
            <person name="Lim L."/>
            <person name="Massoumi Alamouti S."/>
            <person name="Jackman S."/>
            <person name="Docking R."/>
            <person name="Robertson G."/>
            <person name="Birol I."/>
            <person name="Bohlmann J."/>
            <person name="Breuil C."/>
        </authorList>
    </citation>
    <scope>NUCLEOTIDE SEQUENCE [LARGE SCALE GENOMIC DNA]</scope>
    <source>
        <strain evidence="2 3">UAMH 11346</strain>
    </source>
</reference>
<feature type="compositionally biased region" description="Acidic residues" evidence="1">
    <location>
        <begin position="661"/>
        <end position="679"/>
    </location>
</feature>
<feature type="compositionally biased region" description="Basic and acidic residues" evidence="1">
    <location>
        <begin position="580"/>
        <end position="589"/>
    </location>
</feature>
<feature type="compositionally biased region" description="Basic and acidic residues" evidence="1">
    <location>
        <begin position="620"/>
        <end position="640"/>
    </location>
</feature>
<feature type="compositionally biased region" description="Low complexity" evidence="1">
    <location>
        <begin position="417"/>
        <end position="438"/>
    </location>
</feature>
<feature type="compositionally biased region" description="Polar residues" evidence="1">
    <location>
        <begin position="57"/>
        <end position="73"/>
    </location>
</feature>
<evidence type="ECO:0000313" key="3">
    <source>
        <dbReference type="Proteomes" id="UP000016923"/>
    </source>
</evidence>
<dbReference type="OMA" id="NPHHPGV"/>
<organism evidence="2 3">
    <name type="scientific">Ophiostoma piceae (strain UAMH 11346)</name>
    <name type="common">Sap stain fungus</name>
    <dbReference type="NCBI Taxonomy" id="1262450"/>
    <lineage>
        <taxon>Eukaryota</taxon>
        <taxon>Fungi</taxon>
        <taxon>Dikarya</taxon>
        <taxon>Ascomycota</taxon>
        <taxon>Pezizomycotina</taxon>
        <taxon>Sordariomycetes</taxon>
        <taxon>Sordariomycetidae</taxon>
        <taxon>Ophiostomatales</taxon>
        <taxon>Ophiostomataceae</taxon>
        <taxon>Ophiostoma</taxon>
    </lineage>
</organism>
<dbReference type="HOGENOM" id="CLU_024239_0_0_1"/>
<feature type="compositionally biased region" description="Acidic residues" evidence="1">
    <location>
        <begin position="605"/>
        <end position="619"/>
    </location>
</feature>
<feature type="compositionally biased region" description="Low complexity" evidence="1">
    <location>
        <begin position="344"/>
        <end position="360"/>
    </location>
</feature>
<proteinExistence type="predicted"/>
<gene>
    <name evidence="2" type="ORF">F503_01464</name>
</gene>
<dbReference type="AlphaFoldDB" id="S3CA66"/>
<feature type="compositionally biased region" description="Basic and acidic residues" evidence="1">
    <location>
        <begin position="168"/>
        <end position="181"/>
    </location>
</feature>
<sequence>MSQVKNLRAMFEQRGPSSPPERGREGTPGQSESPRPLSRVRTNFVTVEKDGRVGLQRDTSSDSIPTLSRTMSAGTEGDVPTPTTSQAGAPEVKSMPEDARPLLVAQTPKRVSSVASEETAPVSPAKVATPLVAISKPALGATPKISVLAPAAALADAKPSAPAPVIVSKEKTANSDQKENKPASSDATPAEKSPVRKLFTKPFTKPIETSKATSDAPKKSPDALTNGAARLRTANAASKDKSDTPKAASTTATSSIPMRSKIPNAANAPKETTKTAPKATATAKSLPKAISTAKTTTKTSTKSTGLKVKTPTSPSKPLTPRLAASKPAADKKTTTSTVAEKKSTPAASAPKGAAGKKPPSIQTFPPNGIGFVKPKPKSPTRPVQLPSGLTTHTASSATKTRQSLSRQSGNFLAVHGASQASATRSLSRASVSSSTTLAKGLRRQSSTIGHQRPSIGPPPKQPARDHPITKKEKAVDESFLERMMRPTQSFASKTADKVHQSPPRSNRSRESFGSTWSTTSSTKPTKEKAVAIPKSVPADDTFVAPPSPVIVEPIQEVDTTTLHTEEHDPIIIVEEVKGEVEAEAEEKADATPSEFAEPTDLSVTEPEEAIETAESETEEATVHEEAQQAKEAVDEAHAEDGEAEDETVTEAIVEEETAEEAVEETAEVAAEEAVSDEEAAPVTETTVEETAEEEAVPEATPEVSIDAADVAAEPKKDITHIDVVEIKDLDAVVATKAATAEAPTTATDF</sequence>
<feature type="compositionally biased region" description="Acidic residues" evidence="1">
    <location>
        <begin position="686"/>
        <end position="696"/>
    </location>
</feature>
<feature type="compositionally biased region" description="Low complexity" evidence="1">
    <location>
        <begin position="265"/>
        <end position="320"/>
    </location>
</feature>
<keyword evidence="3" id="KW-1185">Reference proteome</keyword>
<feature type="compositionally biased region" description="Basic and acidic residues" evidence="1">
    <location>
        <begin position="328"/>
        <end position="343"/>
    </location>
</feature>
<feature type="compositionally biased region" description="Polar residues" evidence="1">
    <location>
        <begin position="387"/>
        <end position="410"/>
    </location>
</feature>
<feature type="compositionally biased region" description="Low complexity" evidence="1">
    <location>
        <begin position="153"/>
        <end position="164"/>
    </location>
</feature>
<feature type="region of interest" description="Disordered" evidence="1">
    <location>
        <begin position="580"/>
        <end position="648"/>
    </location>
</feature>
<feature type="region of interest" description="Disordered" evidence="1">
    <location>
        <begin position="661"/>
        <end position="705"/>
    </location>
</feature>
<dbReference type="EMBL" id="KE148170">
    <property type="protein sequence ID" value="EPE03128.1"/>
    <property type="molecule type" value="Genomic_DNA"/>
</dbReference>
<protein>
    <submittedName>
        <fullName evidence="2">Mucin-7</fullName>
    </submittedName>
</protein>
<feature type="region of interest" description="Disordered" evidence="1">
    <location>
        <begin position="153"/>
        <end position="533"/>
    </location>
</feature>
<name>S3CA66_OPHP1</name>
<evidence type="ECO:0000256" key="1">
    <source>
        <dbReference type="SAM" id="MobiDB-lite"/>
    </source>
</evidence>
<feature type="region of interest" description="Disordered" evidence="1">
    <location>
        <begin position="1"/>
        <end position="96"/>
    </location>
</feature>
<dbReference type="OrthoDB" id="3600083at2759"/>
<feature type="compositionally biased region" description="Basic and acidic residues" evidence="1">
    <location>
        <begin position="462"/>
        <end position="484"/>
    </location>
</feature>
<evidence type="ECO:0000313" key="2">
    <source>
        <dbReference type="EMBL" id="EPE03128.1"/>
    </source>
</evidence>
<dbReference type="VEuPathDB" id="FungiDB:F503_01464"/>